<evidence type="ECO:0000313" key="19">
    <source>
        <dbReference type="EMBL" id="VDP04668.1"/>
    </source>
</evidence>
<dbReference type="EC" id="2.3.2.31" evidence="4"/>
<evidence type="ECO:0000259" key="17">
    <source>
        <dbReference type="PROSITE" id="PS50089"/>
    </source>
</evidence>
<evidence type="ECO:0000256" key="3">
    <source>
        <dbReference type="ARBA" id="ARBA00004906"/>
    </source>
</evidence>
<evidence type="ECO:0000313" key="21">
    <source>
        <dbReference type="WBParaSite" id="SBAD_0000472201-mRNA-1"/>
    </source>
</evidence>
<dbReference type="EMBL" id="UZAM01008379">
    <property type="protein sequence ID" value="VDP04668.1"/>
    <property type="molecule type" value="Genomic_DNA"/>
</dbReference>
<comment type="pathway">
    <text evidence="3">Protein modification; protein ubiquitination.</text>
</comment>
<dbReference type="GO" id="GO:0008270">
    <property type="term" value="F:zinc ion binding"/>
    <property type="evidence" value="ECO:0007669"/>
    <property type="project" value="UniProtKB-KW"/>
</dbReference>
<dbReference type="PROSITE" id="PS51873">
    <property type="entry name" value="TRIAD"/>
    <property type="match status" value="1"/>
</dbReference>
<comment type="catalytic activity">
    <reaction evidence="1">
        <text>[E2 ubiquitin-conjugating enzyme]-S-ubiquitinyl-L-cysteine + [acceptor protein]-L-lysine = [E2 ubiquitin-conjugating enzyme]-L-cysteine + [acceptor protein]-N(6)-ubiquitinyl-L-lysine.</text>
        <dbReference type="EC" id="2.3.2.31"/>
    </reaction>
</comment>
<evidence type="ECO:0000256" key="10">
    <source>
        <dbReference type="ARBA" id="ARBA00022786"/>
    </source>
</evidence>
<evidence type="ECO:0000256" key="6">
    <source>
        <dbReference type="ARBA" id="ARBA00022692"/>
    </source>
</evidence>
<dbReference type="GO" id="GO:0031090">
    <property type="term" value="C:organelle membrane"/>
    <property type="evidence" value="ECO:0007669"/>
    <property type="project" value="UniProtKB-ARBA"/>
</dbReference>
<keyword evidence="20" id="KW-1185">Reference proteome</keyword>
<reference evidence="21" key="1">
    <citation type="submission" date="2016-06" db="UniProtKB">
        <authorList>
            <consortium name="WormBaseParasite"/>
        </authorList>
    </citation>
    <scope>IDENTIFICATION</scope>
</reference>
<dbReference type="AlphaFoldDB" id="A0A183ILN4"/>
<keyword evidence="5" id="KW-0808">Transferase</keyword>
<dbReference type="OrthoDB" id="69641at2759"/>
<dbReference type="InterPro" id="IPR002867">
    <property type="entry name" value="IBR_dom"/>
</dbReference>
<feature type="domain" description="RING-type" evidence="17">
    <location>
        <begin position="21"/>
        <end position="66"/>
    </location>
</feature>
<dbReference type="Gene3D" id="3.30.40.10">
    <property type="entry name" value="Zinc/RING finger domain, C3HC4 (zinc finger)"/>
    <property type="match status" value="1"/>
</dbReference>
<keyword evidence="9 16" id="KW-0863">Zinc-finger</keyword>
<dbReference type="Pfam" id="PF01485">
    <property type="entry name" value="IBR"/>
    <property type="match status" value="1"/>
</dbReference>
<evidence type="ECO:0000256" key="13">
    <source>
        <dbReference type="ARBA" id="ARBA00023136"/>
    </source>
</evidence>
<dbReference type="GO" id="GO:0061630">
    <property type="term" value="F:ubiquitin protein ligase activity"/>
    <property type="evidence" value="ECO:0007669"/>
    <property type="project" value="UniProtKB-EC"/>
</dbReference>
<dbReference type="InterPro" id="IPR047548">
    <property type="entry name" value="Rcat_RBR_RNF14"/>
</dbReference>
<dbReference type="InterPro" id="IPR044066">
    <property type="entry name" value="TRIAD_supradom"/>
</dbReference>
<evidence type="ECO:0000256" key="11">
    <source>
        <dbReference type="ARBA" id="ARBA00022833"/>
    </source>
</evidence>
<evidence type="ECO:0000256" key="12">
    <source>
        <dbReference type="ARBA" id="ARBA00022989"/>
    </source>
</evidence>
<evidence type="ECO:0000256" key="5">
    <source>
        <dbReference type="ARBA" id="ARBA00022679"/>
    </source>
</evidence>
<dbReference type="PANTHER" id="PTHR11685">
    <property type="entry name" value="RBR FAMILY RING FINGER AND IBR DOMAIN-CONTAINING"/>
    <property type="match status" value="1"/>
</dbReference>
<comment type="similarity">
    <text evidence="14">Belongs to the RBR family. RNF144 subfamily.</text>
</comment>
<keyword evidence="12" id="KW-1133">Transmembrane helix</keyword>
<keyword evidence="10" id="KW-0833">Ubl conjugation pathway</keyword>
<protein>
    <recommendedName>
        <fullName evidence="4">RBR-type E3 ubiquitin transferase</fullName>
        <ecNumber evidence="4">2.3.2.31</ecNumber>
    </recommendedName>
</protein>
<keyword evidence="11" id="KW-0862">Zinc</keyword>
<dbReference type="GO" id="GO:0016567">
    <property type="term" value="P:protein ubiquitination"/>
    <property type="evidence" value="ECO:0007669"/>
    <property type="project" value="InterPro"/>
</dbReference>
<keyword evidence="8" id="KW-0677">Repeat</keyword>
<accession>A0A183ILN4</accession>
<name>A0A183ILN4_9BILA</name>
<keyword evidence="7" id="KW-0479">Metal-binding</keyword>
<evidence type="ECO:0000256" key="9">
    <source>
        <dbReference type="ARBA" id="ARBA00022771"/>
    </source>
</evidence>
<dbReference type="Pfam" id="PF22191">
    <property type="entry name" value="IBR_1"/>
    <property type="match status" value="1"/>
</dbReference>
<organism evidence="21">
    <name type="scientific">Soboliphyme baturini</name>
    <dbReference type="NCBI Taxonomy" id="241478"/>
    <lineage>
        <taxon>Eukaryota</taxon>
        <taxon>Metazoa</taxon>
        <taxon>Ecdysozoa</taxon>
        <taxon>Nematoda</taxon>
        <taxon>Enoplea</taxon>
        <taxon>Dorylaimia</taxon>
        <taxon>Dioctophymatida</taxon>
        <taxon>Dioctophymatoidea</taxon>
        <taxon>Soboliphymatidae</taxon>
        <taxon>Soboliphyme</taxon>
    </lineage>
</organism>
<keyword evidence="6" id="KW-0812">Transmembrane</keyword>
<evidence type="ECO:0000256" key="14">
    <source>
        <dbReference type="ARBA" id="ARBA00038342"/>
    </source>
</evidence>
<gene>
    <name evidence="19" type="ORF">SBAD_LOCUS4530</name>
</gene>
<evidence type="ECO:0000256" key="2">
    <source>
        <dbReference type="ARBA" id="ARBA00004167"/>
    </source>
</evidence>
<reference evidence="19 20" key="2">
    <citation type="submission" date="2018-11" db="EMBL/GenBank/DDBJ databases">
        <authorList>
            <consortium name="Pathogen Informatics"/>
        </authorList>
    </citation>
    <scope>NUCLEOTIDE SEQUENCE [LARGE SCALE GENOMIC DNA]</scope>
</reference>
<comment type="similarity">
    <text evidence="15">Belongs to the RBR family. RNF14 subfamily.</text>
</comment>
<evidence type="ECO:0000313" key="20">
    <source>
        <dbReference type="Proteomes" id="UP000270296"/>
    </source>
</evidence>
<dbReference type="Gene3D" id="1.20.120.1750">
    <property type="match status" value="1"/>
</dbReference>
<dbReference type="SUPFAM" id="SSF57850">
    <property type="entry name" value="RING/U-box"/>
    <property type="match status" value="3"/>
</dbReference>
<dbReference type="Gene3D" id="2.20.25.20">
    <property type="match status" value="1"/>
</dbReference>
<dbReference type="InterPro" id="IPR013083">
    <property type="entry name" value="Znf_RING/FYVE/PHD"/>
</dbReference>
<dbReference type="Proteomes" id="UP000270296">
    <property type="component" value="Unassembled WGS sequence"/>
</dbReference>
<evidence type="ECO:0000256" key="1">
    <source>
        <dbReference type="ARBA" id="ARBA00001798"/>
    </source>
</evidence>
<proteinExistence type="inferred from homology"/>
<keyword evidence="13" id="KW-0472">Membrane</keyword>
<sequence length="266" mass="30196">MMVDYDSRCRKEVFQKSLVTCQVCFDDYFGSECVQFTPCDHVFCRDCCKLHFMSQIKNGNVAGVSCLSSDCATPPDFSILKSLVGEELFSNAMADIIYCPRMVCQMPVVKEDDQDNLATCSFCGFSFCPLCLKGYHGVMPCNIVNLQEVVRKYMESSPEERKCMERRYGKQQLVNATNELSNEKWKSEHSKPCPSCKAPIEKNYGCNRMQCLKCGENFCWLCGRPLGSSPYAHFIDPLSPCFNLLLEGIEPEDDDEMILDDFANDN</sequence>
<comment type="subcellular location">
    <subcellularLocation>
        <location evidence="2">Membrane</location>
        <topology evidence="2">Single-pass membrane protein</topology>
    </subcellularLocation>
</comment>
<dbReference type="CDD" id="cd20341">
    <property type="entry name" value="BRcat_RBR_RNF14"/>
    <property type="match status" value="1"/>
</dbReference>
<evidence type="ECO:0000256" key="8">
    <source>
        <dbReference type="ARBA" id="ARBA00022737"/>
    </source>
</evidence>
<evidence type="ECO:0000256" key="4">
    <source>
        <dbReference type="ARBA" id="ARBA00012251"/>
    </source>
</evidence>
<feature type="domain" description="RING-type" evidence="18">
    <location>
        <begin position="17"/>
        <end position="245"/>
    </location>
</feature>
<dbReference type="PROSITE" id="PS50089">
    <property type="entry name" value="ZF_RING_2"/>
    <property type="match status" value="1"/>
</dbReference>
<evidence type="ECO:0000256" key="7">
    <source>
        <dbReference type="ARBA" id="ARBA00022723"/>
    </source>
</evidence>
<dbReference type="InterPro" id="IPR001841">
    <property type="entry name" value="Znf_RING"/>
</dbReference>
<dbReference type="GO" id="GO:0005737">
    <property type="term" value="C:cytoplasm"/>
    <property type="evidence" value="ECO:0007669"/>
    <property type="project" value="UniProtKB-ARBA"/>
</dbReference>
<evidence type="ECO:0000256" key="16">
    <source>
        <dbReference type="PROSITE-ProRule" id="PRU00175"/>
    </source>
</evidence>
<evidence type="ECO:0000259" key="18">
    <source>
        <dbReference type="PROSITE" id="PS51873"/>
    </source>
</evidence>
<evidence type="ECO:0000256" key="15">
    <source>
        <dbReference type="ARBA" id="ARBA00044508"/>
    </source>
</evidence>
<dbReference type="FunFam" id="3.30.40.10:FF:000051">
    <property type="entry name" value="RBR-type E3 ubiquitin transferase"/>
    <property type="match status" value="1"/>
</dbReference>
<dbReference type="WBParaSite" id="SBAD_0000472201-mRNA-1">
    <property type="protein sequence ID" value="SBAD_0000472201-mRNA-1"/>
    <property type="gene ID" value="SBAD_0000472201"/>
</dbReference>
<dbReference type="CDD" id="cd20354">
    <property type="entry name" value="Rcat_RBR_RNF14"/>
    <property type="match status" value="1"/>
</dbReference>
<dbReference type="InterPro" id="IPR031127">
    <property type="entry name" value="E3_UB_ligase_RBR"/>
</dbReference>
<dbReference type="SMART" id="SM00647">
    <property type="entry name" value="IBR"/>
    <property type="match status" value="2"/>
</dbReference>